<sequence>LAASRGWTTDLMVAYDKNQDFKRALNVNVTPHVFIFDKDGKMVYSHTSYLPGGEMELIQKIKTLQ</sequence>
<organism evidence="1">
    <name type="scientific">human gut metagenome</name>
    <dbReference type="NCBI Taxonomy" id="408170"/>
    <lineage>
        <taxon>unclassified sequences</taxon>
        <taxon>metagenomes</taxon>
        <taxon>organismal metagenomes</taxon>
    </lineage>
</organism>
<proteinExistence type="predicted"/>
<name>K1T5W6_9ZZZZ</name>
<feature type="non-terminal residue" evidence="1">
    <location>
        <position position="1"/>
    </location>
</feature>
<dbReference type="InterPro" id="IPR036249">
    <property type="entry name" value="Thioredoxin-like_sf"/>
</dbReference>
<reference evidence="1" key="1">
    <citation type="journal article" date="2013" name="Environ. Microbiol.">
        <title>Microbiota from the distal guts of lean and obese adolescents exhibit partial functional redundancy besides clear differences in community structure.</title>
        <authorList>
            <person name="Ferrer M."/>
            <person name="Ruiz A."/>
            <person name="Lanza F."/>
            <person name="Haange S.B."/>
            <person name="Oberbach A."/>
            <person name="Till H."/>
            <person name="Bargiela R."/>
            <person name="Campoy C."/>
            <person name="Segura M.T."/>
            <person name="Richter M."/>
            <person name="von Bergen M."/>
            <person name="Seifert J."/>
            <person name="Suarez A."/>
        </authorList>
    </citation>
    <scope>NUCLEOTIDE SEQUENCE</scope>
</reference>
<dbReference type="Gene3D" id="3.40.30.10">
    <property type="entry name" value="Glutaredoxin"/>
    <property type="match status" value="1"/>
</dbReference>
<dbReference type="AlphaFoldDB" id="K1T5W6"/>
<protein>
    <submittedName>
        <fullName evidence="1">Antioxidant, AhpC/TSA family</fullName>
    </submittedName>
</protein>
<gene>
    <name evidence="1" type="ORF">OBE_04917</name>
</gene>
<comment type="caution">
    <text evidence="1">The sequence shown here is derived from an EMBL/GenBank/DDBJ whole genome shotgun (WGS) entry which is preliminary data.</text>
</comment>
<evidence type="ECO:0000313" key="1">
    <source>
        <dbReference type="EMBL" id="EKC68472.1"/>
    </source>
</evidence>
<dbReference type="SUPFAM" id="SSF52833">
    <property type="entry name" value="Thioredoxin-like"/>
    <property type="match status" value="1"/>
</dbReference>
<accession>K1T5W6</accession>
<dbReference type="EMBL" id="AJWZ01003351">
    <property type="protein sequence ID" value="EKC68472.1"/>
    <property type="molecule type" value="Genomic_DNA"/>
</dbReference>